<feature type="non-terminal residue" evidence="1">
    <location>
        <position position="1"/>
    </location>
</feature>
<dbReference type="EMBL" id="MU006703">
    <property type="protein sequence ID" value="KAF2631868.1"/>
    <property type="molecule type" value="Genomic_DNA"/>
</dbReference>
<protein>
    <submittedName>
        <fullName evidence="1">Uncharacterized protein</fullName>
    </submittedName>
</protein>
<accession>A0ACB6SEV8</accession>
<gene>
    <name evidence="1" type="ORF">BU25DRAFT_331642</name>
</gene>
<keyword evidence="2" id="KW-1185">Reference proteome</keyword>
<reference evidence="1" key="1">
    <citation type="journal article" date="2020" name="Stud. Mycol.">
        <title>101 Dothideomycetes genomes: a test case for predicting lifestyles and emergence of pathogens.</title>
        <authorList>
            <person name="Haridas S."/>
            <person name="Albert R."/>
            <person name="Binder M."/>
            <person name="Bloem J."/>
            <person name="Labutti K."/>
            <person name="Salamov A."/>
            <person name="Andreopoulos B."/>
            <person name="Baker S."/>
            <person name="Barry K."/>
            <person name="Bills G."/>
            <person name="Bluhm B."/>
            <person name="Cannon C."/>
            <person name="Castanera R."/>
            <person name="Culley D."/>
            <person name="Daum C."/>
            <person name="Ezra D."/>
            <person name="Gonzalez J."/>
            <person name="Henrissat B."/>
            <person name="Kuo A."/>
            <person name="Liang C."/>
            <person name="Lipzen A."/>
            <person name="Lutzoni F."/>
            <person name="Magnuson J."/>
            <person name="Mondo S."/>
            <person name="Nolan M."/>
            <person name="Ohm R."/>
            <person name="Pangilinan J."/>
            <person name="Park H.-J."/>
            <person name="Ramirez L."/>
            <person name="Alfaro M."/>
            <person name="Sun H."/>
            <person name="Tritt A."/>
            <person name="Yoshinaga Y."/>
            <person name="Zwiers L.-H."/>
            <person name="Turgeon B."/>
            <person name="Goodwin S."/>
            <person name="Spatafora J."/>
            <person name="Crous P."/>
            <person name="Grigoriev I."/>
        </authorList>
    </citation>
    <scope>NUCLEOTIDE SEQUENCE</scope>
    <source>
        <strain evidence="1">CBS 525.71</strain>
    </source>
</reference>
<evidence type="ECO:0000313" key="1">
    <source>
        <dbReference type="EMBL" id="KAF2631868.1"/>
    </source>
</evidence>
<name>A0ACB6SEV8_9PLEO</name>
<comment type="caution">
    <text evidence="1">The sequence shown here is derived from an EMBL/GenBank/DDBJ whole genome shotgun (WGS) entry which is preliminary data.</text>
</comment>
<organism evidence="1 2">
    <name type="scientific">Macroventuria anomochaeta</name>
    <dbReference type="NCBI Taxonomy" id="301207"/>
    <lineage>
        <taxon>Eukaryota</taxon>
        <taxon>Fungi</taxon>
        <taxon>Dikarya</taxon>
        <taxon>Ascomycota</taxon>
        <taxon>Pezizomycotina</taxon>
        <taxon>Dothideomycetes</taxon>
        <taxon>Pleosporomycetidae</taxon>
        <taxon>Pleosporales</taxon>
        <taxon>Pleosporineae</taxon>
        <taxon>Didymellaceae</taxon>
        <taxon>Macroventuria</taxon>
    </lineage>
</organism>
<sequence length="62" mass="6742">AAIWSIAKAEGQSGAYIFKEIARQVQELQDKGWTVTVRWIPAHVSIPGNEAADQATKEASCN</sequence>
<dbReference type="Proteomes" id="UP000799754">
    <property type="component" value="Unassembled WGS sequence"/>
</dbReference>
<evidence type="ECO:0000313" key="2">
    <source>
        <dbReference type="Proteomes" id="UP000799754"/>
    </source>
</evidence>
<proteinExistence type="predicted"/>